<accession>A0A316E1Z0</accession>
<comment type="caution">
    <text evidence="1">The sequence shown here is derived from an EMBL/GenBank/DDBJ whole genome shotgun (WGS) entry which is preliminary data.</text>
</comment>
<evidence type="ECO:0000313" key="2">
    <source>
        <dbReference type="Proteomes" id="UP000245667"/>
    </source>
</evidence>
<evidence type="ECO:0000313" key="1">
    <source>
        <dbReference type="EMBL" id="PWK22793.1"/>
    </source>
</evidence>
<reference evidence="1 2" key="1">
    <citation type="submission" date="2018-05" db="EMBL/GenBank/DDBJ databases">
        <title>Genomic Encyclopedia of Archaeal and Bacterial Type Strains, Phase II (KMG-II): from individual species to whole genera.</title>
        <authorList>
            <person name="Goeker M."/>
        </authorList>
    </citation>
    <scope>NUCLEOTIDE SEQUENCE [LARGE SCALE GENOMIC DNA]</scope>
    <source>
        <strain evidence="1 2">DSM 23514</strain>
    </source>
</reference>
<proteinExistence type="predicted"/>
<protein>
    <submittedName>
        <fullName evidence="1">Uncharacterized protein</fullName>
    </submittedName>
</protein>
<dbReference type="Proteomes" id="UP000245667">
    <property type="component" value="Unassembled WGS sequence"/>
</dbReference>
<dbReference type="EMBL" id="QGGQ01000006">
    <property type="protein sequence ID" value="PWK22793.1"/>
    <property type="molecule type" value="Genomic_DNA"/>
</dbReference>
<organism evidence="1 2">
    <name type="scientific">Maribacter polysiphoniae</name>
    <dbReference type="NCBI Taxonomy" id="429344"/>
    <lineage>
        <taxon>Bacteria</taxon>
        <taxon>Pseudomonadati</taxon>
        <taxon>Bacteroidota</taxon>
        <taxon>Flavobacteriia</taxon>
        <taxon>Flavobacteriales</taxon>
        <taxon>Flavobacteriaceae</taxon>
        <taxon>Maribacter</taxon>
    </lineage>
</organism>
<name>A0A316E1Z0_9FLAO</name>
<dbReference type="AlphaFoldDB" id="A0A316E1Z0"/>
<sequence>MVLFTVPLLTFPKENTHLFTKDNGFQGFPVKNPTRRKFYTVGLQTFKETIVLLFS</sequence>
<gene>
    <name evidence="1" type="ORF">LX92_02730</name>
</gene>